<dbReference type="InterPro" id="IPR008969">
    <property type="entry name" value="CarboxyPept-like_regulatory"/>
</dbReference>
<evidence type="ECO:0000313" key="15">
    <source>
        <dbReference type="Proteomes" id="UP001325680"/>
    </source>
</evidence>
<evidence type="ECO:0000256" key="11">
    <source>
        <dbReference type="SAM" id="SignalP"/>
    </source>
</evidence>
<dbReference type="EMBL" id="CP139960">
    <property type="protein sequence ID" value="WQD38093.1"/>
    <property type="molecule type" value="Genomic_DNA"/>
</dbReference>
<evidence type="ECO:0000256" key="10">
    <source>
        <dbReference type="SAM" id="MobiDB-lite"/>
    </source>
</evidence>
<evidence type="ECO:0000256" key="6">
    <source>
        <dbReference type="ARBA" id="ARBA00023136"/>
    </source>
</evidence>
<dbReference type="InterPro" id="IPR023997">
    <property type="entry name" value="TonB-dep_OMP_SusC/RagA_CS"/>
</dbReference>
<keyword evidence="3 8" id="KW-1134">Transmembrane beta strand</keyword>
<comment type="similarity">
    <text evidence="8 9">Belongs to the TonB-dependent receptor family.</text>
</comment>
<dbReference type="Pfam" id="PF07715">
    <property type="entry name" value="Plug"/>
    <property type="match status" value="1"/>
</dbReference>
<dbReference type="InterPro" id="IPR039426">
    <property type="entry name" value="TonB-dep_rcpt-like"/>
</dbReference>
<evidence type="ECO:0000313" key="14">
    <source>
        <dbReference type="EMBL" id="WQD38093.1"/>
    </source>
</evidence>
<dbReference type="PROSITE" id="PS00018">
    <property type="entry name" value="EF_HAND_1"/>
    <property type="match status" value="1"/>
</dbReference>
<proteinExistence type="inferred from homology"/>
<keyword evidence="15" id="KW-1185">Reference proteome</keyword>
<evidence type="ECO:0000256" key="4">
    <source>
        <dbReference type="ARBA" id="ARBA00022692"/>
    </source>
</evidence>
<keyword evidence="11" id="KW-0732">Signal</keyword>
<feature type="compositionally biased region" description="Polar residues" evidence="10">
    <location>
        <begin position="584"/>
        <end position="597"/>
    </location>
</feature>
<keyword evidence="2 8" id="KW-0813">Transport</keyword>
<dbReference type="InterPro" id="IPR037066">
    <property type="entry name" value="Plug_dom_sf"/>
</dbReference>
<gene>
    <name evidence="14" type="ORF">U0035_20710</name>
</gene>
<name>A0ABZ0W490_9BACT</name>
<sequence length="1094" mass="122669">MRRFDMKNIFVLCATLLLMVVGEKAFAQDAIVLTGKVIDKQGAPVSGVSVSETDNEQRTVRGTTTDIDGNFAIKVSDVKHRLTFSAIGYKSREDMAINTRRIFNITLEQSSNDMEEVIVVSSARTDNGMLPIPERYNTLATSKINAKDLEEMQATSIDQALQGRMAGVDIAANSGDPGAGMQIRIRGTSSINSSTTPLIVVDGMPFETDIPTDFNFGTADDQGYANLLNIAPTDIKDITILKDAAATAIWGSKAASGVLVINTKRGVRGKPSLTYTFKGTISPRPEAIPMLSGSQYTSLIPEAFMNRNGIPLNTQTVNEFKFDPNDPYYYYNYSKNSNWVDEITRTGYVMDHNLSMTGGGSKAKYFTSVGYLNQDGVTVGTYLKRLTARINLDYDVSDRINIRTDVSYATTDNNRNYAENLRDVAYRKMPNMSIYEYDEYGNLTPNYFSPFSNIQGQYNGLSNNKVSGTVNPVAMANAAINKVLQERIIPKFFMRYSIIPRTLVATVDVQFDMNSTKSKSFLPQTATGLPWTNTNVNLAYDGDNDNFNVQTKSSLVWTPQFENKNHNFTGLVNMMTYDGTSVSYQARTSNTPSSELQDPSVPSRVNGALSNLSARTNKTANANVLVNGVYAFMDRYIINAGLRGDVTSKLARSERYGLFPTLSARWRVSGEKFLENVKQIDDLSLRFSYGRSGNAPKDDYTFYNLYDNFDWDFMGESGIYPSRMGLTQLKWETVVGTNLGLSLAMFKNRVNLDVEVYRNRTIDLFFKDLQISSINGYKAVNMNVGTMDNQGWELNINTKPYTSKTWQVDFNFNISSAQNMIREISEYYPLEKGNSAANGQYITYMQINNPFGSFYGYRYLGVYQDRDATLARDAAGNVIVRPNGEQVYMRFNYPIVDYVFQPGDAMYEDVNKDGTIDYRDIVYLGNSNPKVFGGFGINLGYKNKLRLSTFFNFRTGYEIINGTEMATTNMFGYDNQSTAVQRRWRKEGDVTDIPRALYQAGYNWLGSSRYVEDGSFLRFRTVTLRYNFDKTLLTKMGLKNLSAYVTGENLLTLTKYTGQDPEVSMRGSDPFRVATDNSMTPPVKMFTLGLTASF</sequence>
<protein>
    <submittedName>
        <fullName evidence="14">SusC/RagA family TonB-linked outer membrane protein</fullName>
    </submittedName>
</protein>
<feature type="chain" id="PRO_5046212885" evidence="11">
    <location>
        <begin position="28"/>
        <end position="1094"/>
    </location>
</feature>
<dbReference type="NCBIfam" id="TIGR04056">
    <property type="entry name" value="OMP_RagA_SusC"/>
    <property type="match status" value="1"/>
</dbReference>
<feature type="signal peptide" evidence="11">
    <location>
        <begin position="1"/>
        <end position="27"/>
    </location>
</feature>
<evidence type="ECO:0000259" key="13">
    <source>
        <dbReference type="Pfam" id="PF07715"/>
    </source>
</evidence>
<dbReference type="PROSITE" id="PS52016">
    <property type="entry name" value="TONB_DEPENDENT_REC_3"/>
    <property type="match status" value="1"/>
</dbReference>
<dbReference type="SUPFAM" id="SSF56935">
    <property type="entry name" value="Porins"/>
    <property type="match status" value="1"/>
</dbReference>
<keyword evidence="6 8" id="KW-0472">Membrane</keyword>
<comment type="subcellular location">
    <subcellularLocation>
        <location evidence="1 8">Cell outer membrane</location>
        <topology evidence="1 8">Multi-pass membrane protein</topology>
    </subcellularLocation>
</comment>
<evidence type="ECO:0000256" key="3">
    <source>
        <dbReference type="ARBA" id="ARBA00022452"/>
    </source>
</evidence>
<evidence type="ECO:0000259" key="12">
    <source>
        <dbReference type="Pfam" id="PF00593"/>
    </source>
</evidence>
<evidence type="ECO:0000256" key="7">
    <source>
        <dbReference type="ARBA" id="ARBA00023237"/>
    </source>
</evidence>
<dbReference type="InterPro" id="IPR023996">
    <property type="entry name" value="TonB-dep_OMP_SusC/RagA"/>
</dbReference>
<dbReference type="Gene3D" id="2.40.170.20">
    <property type="entry name" value="TonB-dependent receptor, beta-barrel domain"/>
    <property type="match status" value="1"/>
</dbReference>
<dbReference type="InterPro" id="IPR000531">
    <property type="entry name" value="Beta-barrel_TonB"/>
</dbReference>
<keyword evidence="7 8" id="KW-0998">Cell outer membrane</keyword>
<evidence type="ECO:0000256" key="5">
    <source>
        <dbReference type="ARBA" id="ARBA00023077"/>
    </source>
</evidence>
<feature type="region of interest" description="Disordered" evidence="10">
    <location>
        <begin position="584"/>
        <end position="603"/>
    </location>
</feature>
<dbReference type="Pfam" id="PF13715">
    <property type="entry name" value="CarbopepD_reg_2"/>
    <property type="match status" value="1"/>
</dbReference>
<evidence type="ECO:0000256" key="1">
    <source>
        <dbReference type="ARBA" id="ARBA00004571"/>
    </source>
</evidence>
<reference evidence="14 15" key="1">
    <citation type="submission" date="2023-12" db="EMBL/GenBank/DDBJ databases">
        <title>Genome sequencing and assembly of bacterial species from a model synthetic community.</title>
        <authorList>
            <person name="Hogle S.L."/>
        </authorList>
    </citation>
    <scope>NUCLEOTIDE SEQUENCE [LARGE SCALE GENOMIC DNA]</scope>
    <source>
        <strain evidence="14 15">HAMBI_3031</strain>
    </source>
</reference>
<dbReference type="NCBIfam" id="TIGR04057">
    <property type="entry name" value="SusC_RagA_signa"/>
    <property type="match status" value="1"/>
</dbReference>
<evidence type="ECO:0000256" key="2">
    <source>
        <dbReference type="ARBA" id="ARBA00022448"/>
    </source>
</evidence>
<evidence type="ECO:0000256" key="8">
    <source>
        <dbReference type="PROSITE-ProRule" id="PRU01360"/>
    </source>
</evidence>
<accession>A0ABZ0W490</accession>
<dbReference type="RefSeq" id="WP_114790839.1">
    <property type="nucleotide sequence ID" value="NZ_CP139960.1"/>
</dbReference>
<organism evidence="14 15">
    <name type="scientific">Niabella yanshanensis</name>
    <dbReference type="NCBI Taxonomy" id="577386"/>
    <lineage>
        <taxon>Bacteria</taxon>
        <taxon>Pseudomonadati</taxon>
        <taxon>Bacteroidota</taxon>
        <taxon>Chitinophagia</taxon>
        <taxon>Chitinophagales</taxon>
        <taxon>Chitinophagaceae</taxon>
        <taxon>Niabella</taxon>
    </lineage>
</organism>
<dbReference type="Proteomes" id="UP001325680">
    <property type="component" value="Chromosome"/>
</dbReference>
<dbReference type="InterPro" id="IPR018247">
    <property type="entry name" value="EF_Hand_1_Ca_BS"/>
</dbReference>
<feature type="domain" description="TonB-dependent receptor plug" evidence="13">
    <location>
        <begin position="138"/>
        <end position="258"/>
    </location>
</feature>
<dbReference type="Gene3D" id="2.170.130.10">
    <property type="entry name" value="TonB-dependent receptor, plug domain"/>
    <property type="match status" value="1"/>
</dbReference>
<dbReference type="InterPro" id="IPR012910">
    <property type="entry name" value="Plug_dom"/>
</dbReference>
<keyword evidence="4 8" id="KW-0812">Transmembrane</keyword>
<keyword evidence="5 9" id="KW-0798">TonB box</keyword>
<dbReference type="Pfam" id="PF00593">
    <property type="entry name" value="TonB_dep_Rec_b-barrel"/>
    <property type="match status" value="1"/>
</dbReference>
<dbReference type="SUPFAM" id="SSF49464">
    <property type="entry name" value="Carboxypeptidase regulatory domain-like"/>
    <property type="match status" value="1"/>
</dbReference>
<feature type="domain" description="TonB-dependent receptor-like beta-barrel" evidence="12">
    <location>
        <begin position="527"/>
        <end position="866"/>
    </location>
</feature>
<dbReference type="InterPro" id="IPR036942">
    <property type="entry name" value="Beta-barrel_TonB_sf"/>
</dbReference>
<evidence type="ECO:0000256" key="9">
    <source>
        <dbReference type="RuleBase" id="RU003357"/>
    </source>
</evidence>
<dbReference type="Gene3D" id="2.60.40.1120">
    <property type="entry name" value="Carboxypeptidase-like, regulatory domain"/>
    <property type="match status" value="1"/>
</dbReference>